<comment type="caution">
    <text evidence="4">The sequence shown here is derived from an EMBL/GenBank/DDBJ whole genome shotgun (WGS) entry which is preliminary data.</text>
</comment>
<dbReference type="InterPro" id="IPR045584">
    <property type="entry name" value="Pilin-like"/>
</dbReference>
<dbReference type="PANTHER" id="PTHR30093:SF34">
    <property type="entry name" value="PREPILIN PEPTIDASE-DEPENDENT PROTEIN D"/>
    <property type="match status" value="1"/>
</dbReference>
<comment type="similarity">
    <text evidence="1">Belongs to the N-Me-Phe pilin family.</text>
</comment>
<gene>
    <name evidence="4" type="primary">fimA_2</name>
    <name evidence="4" type="ORF">DLNHIDIE_00807</name>
</gene>
<dbReference type="GO" id="GO:0043107">
    <property type="term" value="P:type IV pilus-dependent motility"/>
    <property type="evidence" value="ECO:0007669"/>
    <property type="project" value="TreeGrafter"/>
</dbReference>
<dbReference type="PROSITE" id="PS00409">
    <property type="entry name" value="PROKAR_NTER_METHYL"/>
    <property type="match status" value="1"/>
</dbReference>
<keyword evidence="2" id="KW-0488">Methylation</keyword>
<evidence type="ECO:0000256" key="2">
    <source>
        <dbReference type="ARBA" id="ARBA00022481"/>
    </source>
</evidence>
<reference evidence="4 5" key="1">
    <citation type="submission" date="2019-03" db="EMBL/GenBank/DDBJ databases">
        <title>New insights into Acidothiobacillus thiooxidans sulfur metabolism through coupled gene expression, solution geochemistry, microscopy and spectroscopy analyses.</title>
        <authorList>
            <person name="Camacho D."/>
            <person name="Frazao R."/>
            <person name="Fouillen A."/>
            <person name="Nanci A."/>
            <person name="Lang B.F."/>
            <person name="Apte S.C."/>
            <person name="Baron C."/>
            <person name="Warren L.A."/>
        </authorList>
    </citation>
    <scope>NUCLEOTIDE SEQUENCE [LARGE SCALE GENOMIC DNA]</scope>
    <source>
        <strain evidence="4 5">ATCC 19377</strain>
    </source>
</reference>
<dbReference type="Proteomes" id="UP000315403">
    <property type="component" value="Unassembled WGS sequence"/>
</dbReference>
<proteinExistence type="inferred from homology"/>
<evidence type="ECO:0000313" key="5">
    <source>
        <dbReference type="Proteomes" id="UP000315403"/>
    </source>
</evidence>
<name>A0A543Q3P6_ACITH</name>
<dbReference type="PANTHER" id="PTHR30093">
    <property type="entry name" value="GENERAL SECRETION PATHWAY PROTEIN G"/>
    <property type="match status" value="1"/>
</dbReference>
<keyword evidence="3" id="KW-0812">Transmembrane</keyword>
<accession>A0A543Q3P6</accession>
<dbReference type="SUPFAM" id="SSF54523">
    <property type="entry name" value="Pili subunits"/>
    <property type="match status" value="1"/>
</dbReference>
<dbReference type="GO" id="GO:0044096">
    <property type="term" value="C:type IV pilus"/>
    <property type="evidence" value="ECO:0007669"/>
    <property type="project" value="TreeGrafter"/>
</dbReference>
<dbReference type="NCBIfam" id="TIGR02532">
    <property type="entry name" value="IV_pilin_GFxxxE"/>
    <property type="match status" value="1"/>
</dbReference>
<dbReference type="RefSeq" id="WP_282593918.1">
    <property type="nucleotide sequence ID" value="NZ_SZUV01000001.1"/>
</dbReference>
<dbReference type="SMR" id="A0A543Q3P6"/>
<feature type="transmembrane region" description="Helical" evidence="3">
    <location>
        <begin position="21"/>
        <end position="39"/>
    </location>
</feature>
<dbReference type="Pfam" id="PF07963">
    <property type="entry name" value="N_methyl"/>
    <property type="match status" value="1"/>
</dbReference>
<dbReference type="EMBL" id="SZUV01000001">
    <property type="protein sequence ID" value="TQN50946.1"/>
    <property type="molecule type" value="Genomic_DNA"/>
</dbReference>
<evidence type="ECO:0000313" key="4">
    <source>
        <dbReference type="EMBL" id="TQN50946.1"/>
    </source>
</evidence>
<keyword evidence="3" id="KW-1133">Transmembrane helix</keyword>
<evidence type="ECO:0000256" key="3">
    <source>
        <dbReference type="SAM" id="Phobius"/>
    </source>
</evidence>
<dbReference type="InterPro" id="IPR012902">
    <property type="entry name" value="N_methyl_site"/>
</dbReference>
<dbReference type="AlphaFoldDB" id="A0A543Q3P6"/>
<organism evidence="4 5">
    <name type="scientific">Acidithiobacillus thiooxidans ATCC 19377</name>
    <dbReference type="NCBI Taxonomy" id="637390"/>
    <lineage>
        <taxon>Bacteria</taxon>
        <taxon>Pseudomonadati</taxon>
        <taxon>Pseudomonadota</taxon>
        <taxon>Acidithiobacillia</taxon>
        <taxon>Acidithiobacillales</taxon>
        <taxon>Acidithiobacillaceae</taxon>
        <taxon>Acidithiobacillus</taxon>
    </lineage>
</organism>
<dbReference type="Gene3D" id="3.30.700.10">
    <property type="entry name" value="Glycoprotein, Type 4 Pilin"/>
    <property type="match status" value="1"/>
</dbReference>
<evidence type="ECO:0000256" key="1">
    <source>
        <dbReference type="ARBA" id="ARBA00005233"/>
    </source>
</evidence>
<keyword evidence="3" id="KW-0472">Membrane</keyword>
<sequence>MSMLVEKAKYRAEQGFTLIELMIVIAIIGILAAIAIPQYEKYIATSQGTDIATNFHAAVTAATAAVSAMNAGQSTLLETTGGTAIKAGNPVPVLSPTAVDPLPGEGAKWAYNSTTKTPGSVNISIPTINTTNLTTKTPLVITAELSTVTAGNGLSAALAAMQAINQQFPGACGAPGKVFTSAANCTVSIAATGAITNG</sequence>
<protein>
    <submittedName>
        <fullName evidence="4">Fimbrial protein</fullName>
    </submittedName>
</protein>